<evidence type="ECO:0000256" key="5">
    <source>
        <dbReference type="ARBA" id="ARBA00023014"/>
    </source>
</evidence>
<evidence type="ECO:0000313" key="10">
    <source>
        <dbReference type="Proteomes" id="UP001188597"/>
    </source>
</evidence>
<dbReference type="GO" id="GO:0043812">
    <property type="term" value="F:phosphatidylinositol-4-phosphate phosphatase activity"/>
    <property type="evidence" value="ECO:0007669"/>
    <property type="project" value="TreeGrafter"/>
</dbReference>
<keyword evidence="4" id="KW-0408">Iron</keyword>
<evidence type="ECO:0000256" key="3">
    <source>
        <dbReference type="ARBA" id="ARBA00022723"/>
    </source>
</evidence>
<dbReference type="PROSITE" id="PS50275">
    <property type="entry name" value="SAC"/>
    <property type="match status" value="1"/>
</dbReference>
<dbReference type="SUPFAM" id="SSF52833">
    <property type="entry name" value="Thioredoxin-like"/>
    <property type="match status" value="1"/>
</dbReference>
<dbReference type="GO" id="GO:0046872">
    <property type="term" value="F:metal ion binding"/>
    <property type="evidence" value="ECO:0007669"/>
    <property type="project" value="UniProtKB-KW"/>
</dbReference>
<dbReference type="PANTHER" id="PTHR45662:SF10">
    <property type="entry name" value="PHOSPHOINOSITIDE PHOSPHATASE SAC8"/>
    <property type="match status" value="1"/>
</dbReference>
<dbReference type="CDD" id="cd10457">
    <property type="entry name" value="GIY-YIG_AtGrxS16"/>
    <property type="match status" value="1"/>
</dbReference>
<organism evidence="9 10">
    <name type="scientific">Escallonia herrerae</name>
    <dbReference type="NCBI Taxonomy" id="1293975"/>
    <lineage>
        <taxon>Eukaryota</taxon>
        <taxon>Viridiplantae</taxon>
        <taxon>Streptophyta</taxon>
        <taxon>Embryophyta</taxon>
        <taxon>Tracheophyta</taxon>
        <taxon>Spermatophyta</taxon>
        <taxon>Magnoliopsida</taxon>
        <taxon>eudicotyledons</taxon>
        <taxon>Gunneridae</taxon>
        <taxon>Pentapetalae</taxon>
        <taxon>asterids</taxon>
        <taxon>campanulids</taxon>
        <taxon>Escalloniales</taxon>
        <taxon>Escalloniaceae</taxon>
        <taxon>Escallonia</taxon>
    </lineage>
</organism>
<dbReference type="InterPro" id="IPR049620">
    <property type="entry name" value="GIY-YIG_AtGrxS16"/>
</dbReference>
<keyword evidence="2" id="KW-0001">2Fe-2S</keyword>
<evidence type="ECO:0000256" key="4">
    <source>
        <dbReference type="ARBA" id="ARBA00023004"/>
    </source>
</evidence>
<keyword evidence="3" id="KW-0479">Metal-binding</keyword>
<keyword evidence="10" id="KW-1185">Reference proteome</keyword>
<dbReference type="CDD" id="cd03028">
    <property type="entry name" value="GRX_PICOT_like"/>
    <property type="match status" value="1"/>
</dbReference>
<feature type="region of interest" description="Disordered" evidence="7">
    <location>
        <begin position="159"/>
        <end position="185"/>
    </location>
</feature>
<evidence type="ECO:0000256" key="7">
    <source>
        <dbReference type="SAM" id="MobiDB-lite"/>
    </source>
</evidence>
<evidence type="ECO:0000259" key="8">
    <source>
        <dbReference type="PROSITE" id="PS50275"/>
    </source>
</evidence>
<evidence type="ECO:0000313" key="9">
    <source>
        <dbReference type="EMBL" id="KAK3003798.1"/>
    </source>
</evidence>
<reference evidence="9" key="1">
    <citation type="submission" date="2022-12" db="EMBL/GenBank/DDBJ databases">
        <title>Draft genome assemblies for two species of Escallonia (Escalloniales).</title>
        <authorList>
            <person name="Chanderbali A."/>
            <person name="Dervinis C."/>
            <person name="Anghel I."/>
            <person name="Soltis D."/>
            <person name="Soltis P."/>
            <person name="Zapata F."/>
        </authorList>
    </citation>
    <scope>NUCLEOTIDE SEQUENCE</scope>
    <source>
        <strain evidence="9">UCBG64.0493</strain>
        <tissue evidence="9">Leaf</tissue>
    </source>
</reference>
<dbReference type="Proteomes" id="UP001188597">
    <property type="component" value="Unassembled WGS sequence"/>
</dbReference>
<evidence type="ECO:0000256" key="2">
    <source>
        <dbReference type="ARBA" id="ARBA00022714"/>
    </source>
</evidence>
<sequence>MATTNLSSPLHAPSSLRLLSSYSPQFAPHLSFYSHPKSKPLPFSSISFKPVRPTRPRQLSAIVLALGKLAETEAVPVPPESEEFAGKFPSVSGVYAVYDENDDLQFVGISRNISASVLSHRKSVPELCRGVKVGVVDEPDRAALTQAWKSWMEEHIAATGKVPPGNESGNSTWVRQPPKKKSDLRLTPGRHVQLTVVLEELIDRLVKENKVVAFIKGSRSAPQCGFSQRVVGILESEGVDYESIDVLDEEYNNGLRETLKKYSNWPTFPQVFVNGELVGGCDILSSMHEKGELAGSTDSASPSKVSTLYGVAGTIRTLAGTYVLVITSRKEVGSYLGFPVFRVVSMKFLSCNEGLRQLTSQEVRRRDEAYFMNLLKLVESTPGLYYSYQTDITLNLQRRFKLAEGWMTKPMWKQADPRFVWNRNLLEELIENKLDGFIMPLLQGNILFLFSCPKTYVASLNQELSFQTGQLKLKSVPATITLISRRCTRRLGTRMWRRGANLEGDTANFIETEQLLEFGGFRSSFLQSMVVERHFHDLLQRYGETVAVDLTDKHGDEGQLSMAFAAEMEKVPNARYVPFDFHRCCGNSNIDNIHLLYDQISDDFEKQGYFLLDKEGHILEEQKGIIRSNCIDCLDRTNVTQSYLARRSLDSQLMRVGALSSTESISLFNEDFEVFLTLWVEQGDEISLEYSGTHALKGDLVRQADHMTLIYDEREPLALQVVKFYLHDMTNFQDAIDLISGHYIINRSSPSPVRLNRVESFSYLPVASALLIGGLTVTSITLNHAGRNTQSFLSSVLCASAAAGMMALAKAHGRQICSRPRLCGLF</sequence>
<name>A0AA88VBD2_9ASTE</name>
<evidence type="ECO:0000256" key="1">
    <source>
        <dbReference type="ARBA" id="ARBA00008983"/>
    </source>
</evidence>
<dbReference type="InterPro" id="IPR033658">
    <property type="entry name" value="GRX_PICOT-like"/>
</dbReference>
<dbReference type="InterPro" id="IPR002109">
    <property type="entry name" value="Glutaredoxin"/>
</dbReference>
<dbReference type="PROSITE" id="PS51354">
    <property type="entry name" value="GLUTAREDOXIN_2"/>
    <property type="match status" value="1"/>
</dbReference>
<dbReference type="AlphaFoldDB" id="A0AA88VBD2"/>
<protein>
    <recommendedName>
        <fullName evidence="8">SAC domain-containing protein</fullName>
    </recommendedName>
</protein>
<dbReference type="FunFam" id="3.40.30.10:FF:000005">
    <property type="entry name" value="Glutaredoxin 5"/>
    <property type="match status" value="1"/>
</dbReference>
<feature type="domain" description="SAC" evidence="8">
    <location>
        <begin position="375"/>
        <end position="692"/>
    </location>
</feature>
<dbReference type="EMBL" id="JAVXUP010002360">
    <property type="protein sequence ID" value="KAK3003798.1"/>
    <property type="molecule type" value="Genomic_DNA"/>
</dbReference>
<comment type="caution">
    <text evidence="9">The sequence shown here is derived from an EMBL/GenBank/DDBJ whole genome shotgun (WGS) entry which is preliminary data.</text>
</comment>
<keyword evidence="5" id="KW-0411">Iron-sulfur</keyword>
<dbReference type="GO" id="GO:0051537">
    <property type="term" value="F:2 iron, 2 sulfur cluster binding"/>
    <property type="evidence" value="ECO:0007669"/>
    <property type="project" value="UniProtKB-KW"/>
</dbReference>
<dbReference type="Pfam" id="PF02383">
    <property type="entry name" value="Syja_N"/>
    <property type="match status" value="2"/>
</dbReference>
<dbReference type="GO" id="GO:0005783">
    <property type="term" value="C:endoplasmic reticulum"/>
    <property type="evidence" value="ECO:0007669"/>
    <property type="project" value="TreeGrafter"/>
</dbReference>
<dbReference type="InterPro" id="IPR036249">
    <property type="entry name" value="Thioredoxin-like_sf"/>
</dbReference>
<proteinExistence type="inferred from homology"/>
<dbReference type="GO" id="GO:0046856">
    <property type="term" value="P:phosphatidylinositol dephosphorylation"/>
    <property type="evidence" value="ECO:0007669"/>
    <property type="project" value="TreeGrafter"/>
</dbReference>
<dbReference type="Gene3D" id="3.40.30.10">
    <property type="entry name" value="Glutaredoxin"/>
    <property type="match status" value="1"/>
</dbReference>
<dbReference type="InterPro" id="IPR002013">
    <property type="entry name" value="SAC_dom"/>
</dbReference>
<accession>A0AA88VBD2</accession>
<dbReference type="Pfam" id="PF00462">
    <property type="entry name" value="Glutaredoxin"/>
    <property type="match status" value="1"/>
</dbReference>
<keyword evidence="6" id="KW-0676">Redox-active center</keyword>
<gene>
    <name evidence="9" type="ORF">RJ639_018010</name>
</gene>
<evidence type="ECO:0000256" key="6">
    <source>
        <dbReference type="ARBA" id="ARBA00023284"/>
    </source>
</evidence>
<dbReference type="PANTHER" id="PTHR45662">
    <property type="entry name" value="PHOSPHATIDYLINOSITIDE PHOSPHATASE SAC1"/>
    <property type="match status" value="1"/>
</dbReference>
<comment type="similarity">
    <text evidence="1">Belongs to the glutaredoxin family. CGFS subfamily.</text>
</comment>